<dbReference type="EMBL" id="ML213591">
    <property type="protein sequence ID" value="TFK43171.1"/>
    <property type="molecule type" value="Genomic_DNA"/>
</dbReference>
<keyword evidence="3" id="KW-1185">Reference proteome</keyword>
<accession>A0A5C3MPN2</accession>
<reference evidence="2 3" key="1">
    <citation type="journal article" date="2019" name="Nat. Ecol. Evol.">
        <title>Megaphylogeny resolves global patterns of mushroom evolution.</title>
        <authorList>
            <person name="Varga T."/>
            <person name="Krizsan K."/>
            <person name="Foldi C."/>
            <person name="Dima B."/>
            <person name="Sanchez-Garcia M."/>
            <person name="Sanchez-Ramirez S."/>
            <person name="Szollosi G.J."/>
            <person name="Szarkandi J.G."/>
            <person name="Papp V."/>
            <person name="Albert L."/>
            <person name="Andreopoulos W."/>
            <person name="Angelini C."/>
            <person name="Antonin V."/>
            <person name="Barry K.W."/>
            <person name="Bougher N.L."/>
            <person name="Buchanan P."/>
            <person name="Buyck B."/>
            <person name="Bense V."/>
            <person name="Catcheside P."/>
            <person name="Chovatia M."/>
            <person name="Cooper J."/>
            <person name="Damon W."/>
            <person name="Desjardin D."/>
            <person name="Finy P."/>
            <person name="Geml J."/>
            <person name="Haridas S."/>
            <person name="Hughes K."/>
            <person name="Justo A."/>
            <person name="Karasinski D."/>
            <person name="Kautmanova I."/>
            <person name="Kiss B."/>
            <person name="Kocsube S."/>
            <person name="Kotiranta H."/>
            <person name="LaButti K.M."/>
            <person name="Lechner B.E."/>
            <person name="Liimatainen K."/>
            <person name="Lipzen A."/>
            <person name="Lukacs Z."/>
            <person name="Mihaltcheva S."/>
            <person name="Morgado L.N."/>
            <person name="Niskanen T."/>
            <person name="Noordeloos M.E."/>
            <person name="Ohm R.A."/>
            <person name="Ortiz-Santana B."/>
            <person name="Ovrebo C."/>
            <person name="Racz N."/>
            <person name="Riley R."/>
            <person name="Savchenko A."/>
            <person name="Shiryaev A."/>
            <person name="Soop K."/>
            <person name="Spirin V."/>
            <person name="Szebenyi C."/>
            <person name="Tomsovsky M."/>
            <person name="Tulloss R.E."/>
            <person name="Uehling J."/>
            <person name="Grigoriev I.V."/>
            <person name="Vagvolgyi C."/>
            <person name="Papp T."/>
            <person name="Martin F.M."/>
            <person name="Miettinen O."/>
            <person name="Hibbett D.S."/>
            <person name="Nagy L.G."/>
        </authorList>
    </citation>
    <scope>NUCLEOTIDE SEQUENCE [LARGE SCALE GENOMIC DNA]</scope>
    <source>
        <strain evidence="2 3">CBS 166.37</strain>
    </source>
</reference>
<feature type="compositionally biased region" description="Basic and acidic residues" evidence="1">
    <location>
        <begin position="202"/>
        <end position="215"/>
    </location>
</feature>
<dbReference type="Proteomes" id="UP000308652">
    <property type="component" value="Unassembled WGS sequence"/>
</dbReference>
<proteinExistence type="predicted"/>
<organism evidence="2 3">
    <name type="scientific">Crucibulum laeve</name>
    <dbReference type="NCBI Taxonomy" id="68775"/>
    <lineage>
        <taxon>Eukaryota</taxon>
        <taxon>Fungi</taxon>
        <taxon>Dikarya</taxon>
        <taxon>Basidiomycota</taxon>
        <taxon>Agaricomycotina</taxon>
        <taxon>Agaricomycetes</taxon>
        <taxon>Agaricomycetidae</taxon>
        <taxon>Agaricales</taxon>
        <taxon>Agaricineae</taxon>
        <taxon>Nidulariaceae</taxon>
        <taxon>Crucibulum</taxon>
    </lineage>
</organism>
<feature type="compositionally biased region" description="Basic and acidic residues" evidence="1">
    <location>
        <begin position="183"/>
        <end position="195"/>
    </location>
</feature>
<sequence>MSLSASLKRIPRSCNAPKRYSSTSAPPPTLTRKSKSTRPSTTDTPIASQHTLPSAKMRALISLYHQSDSFVTPENLSERIDKAFLINSVENSLRQLNMHEPHLSQLRHEVSSRRSQPAVSEWDNQRVATSAAAGMHQWRIGHARERKVIEALYGVDVSTATKKLPGLAVLEESREEIRKELEEDKVRREESREDRFLEDEQWQARHAEDGVKPPS</sequence>
<gene>
    <name evidence="2" type="ORF">BDQ12DRAFT_674521</name>
</gene>
<protein>
    <submittedName>
        <fullName evidence="2">Uncharacterized protein</fullName>
    </submittedName>
</protein>
<evidence type="ECO:0000313" key="2">
    <source>
        <dbReference type="EMBL" id="TFK43171.1"/>
    </source>
</evidence>
<evidence type="ECO:0000313" key="3">
    <source>
        <dbReference type="Proteomes" id="UP000308652"/>
    </source>
</evidence>
<dbReference type="AlphaFoldDB" id="A0A5C3MPN2"/>
<evidence type="ECO:0000256" key="1">
    <source>
        <dbReference type="SAM" id="MobiDB-lite"/>
    </source>
</evidence>
<feature type="region of interest" description="Disordered" evidence="1">
    <location>
        <begin position="1"/>
        <end position="52"/>
    </location>
</feature>
<feature type="region of interest" description="Disordered" evidence="1">
    <location>
        <begin position="183"/>
        <end position="215"/>
    </location>
</feature>
<name>A0A5C3MPN2_9AGAR</name>
<dbReference type="OrthoDB" id="5597211at2759"/>